<dbReference type="InterPro" id="IPR056789">
    <property type="entry name" value="LRR_R13L1-DRL21"/>
</dbReference>
<dbReference type="EMBL" id="CAEKDK010000001">
    <property type="protein sequence ID" value="CAB4263663.1"/>
    <property type="molecule type" value="Genomic_DNA"/>
</dbReference>
<accession>A0A6J5TIH6</accession>
<organism evidence="2 3">
    <name type="scientific">Prunus armeniaca</name>
    <name type="common">Apricot</name>
    <name type="synonym">Armeniaca vulgaris</name>
    <dbReference type="NCBI Taxonomy" id="36596"/>
    <lineage>
        <taxon>Eukaryota</taxon>
        <taxon>Viridiplantae</taxon>
        <taxon>Streptophyta</taxon>
        <taxon>Embryophyta</taxon>
        <taxon>Tracheophyta</taxon>
        <taxon>Spermatophyta</taxon>
        <taxon>Magnoliopsida</taxon>
        <taxon>eudicotyledons</taxon>
        <taxon>Gunneridae</taxon>
        <taxon>Pentapetalae</taxon>
        <taxon>rosids</taxon>
        <taxon>fabids</taxon>
        <taxon>Rosales</taxon>
        <taxon>Rosaceae</taxon>
        <taxon>Amygdaloideae</taxon>
        <taxon>Amygdaleae</taxon>
        <taxon>Prunus</taxon>
    </lineage>
</organism>
<evidence type="ECO:0000313" key="2">
    <source>
        <dbReference type="EMBL" id="CAB4263663.1"/>
    </source>
</evidence>
<proteinExistence type="predicted"/>
<gene>
    <name evidence="2" type="ORF">CURHAP_LOCUS4313</name>
</gene>
<dbReference type="Proteomes" id="UP000507222">
    <property type="component" value="Unassembled WGS sequence"/>
</dbReference>
<protein>
    <recommendedName>
        <fullName evidence="1">R13L1/DRL21-like LRR repeat region domain-containing protein</fullName>
    </recommendedName>
</protein>
<dbReference type="Pfam" id="PF25019">
    <property type="entry name" value="LRR_R13L1-DRL21"/>
    <property type="match status" value="1"/>
</dbReference>
<name>A0A6J5TIH6_PRUAR</name>
<reference evidence="2 3" key="1">
    <citation type="submission" date="2020-05" db="EMBL/GenBank/DDBJ databases">
        <authorList>
            <person name="Campoy J."/>
            <person name="Schneeberger K."/>
            <person name="Spophaly S."/>
        </authorList>
    </citation>
    <scope>NUCLEOTIDE SEQUENCE [LARGE SCALE GENOMIC DNA]</scope>
    <source>
        <strain evidence="2">PruArmRojPasFocal</strain>
    </source>
</reference>
<evidence type="ECO:0000259" key="1">
    <source>
        <dbReference type="Pfam" id="PF25019"/>
    </source>
</evidence>
<evidence type="ECO:0000313" key="3">
    <source>
        <dbReference type="Proteomes" id="UP000507222"/>
    </source>
</evidence>
<sequence length="109" mass="12221">MLVVSCDDEDEAFKLGDLKISNLKGYLHICRCGENLQNVNAAEKAELITGGNLVDLNLDFDWSEERTLEDKIILEALRPHPNLESLRDSKIFEAPPYPQIECGFASPSE</sequence>
<dbReference type="AlphaFoldDB" id="A0A6J5TIH6"/>
<feature type="domain" description="R13L1/DRL21-like LRR repeat region" evidence="1">
    <location>
        <begin position="20"/>
        <end position="87"/>
    </location>
</feature>